<reference evidence="1 2" key="1">
    <citation type="journal article" date="2015" name="Nature">
        <title>rRNA introns, odd ribosomes, and small enigmatic genomes across a large radiation of phyla.</title>
        <authorList>
            <person name="Brown C.T."/>
            <person name="Hug L.A."/>
            <person name="Thomas B.C."/>
            <person name="Sharon I."/>
            <person name="Castelle C.J."/>
            <person name="Singh A."/>
            <person name="Wilkins M.J."/>
            <person name="Williams K.H."/>
            <person name="Banfield J.F."/>
        </authorList>
    </citation>
    <scope>NUCLEOTIDE SEQUENCE [LARGE SCALE GENOMIC DNA]</scope>
</reference>
<evidence type="ECO:0000313" key="1">
    <source>
        <dbReference type="EMBL" id="KKU41379.1"/>
    </source>
</evidence>
<dbReference type="AlphaFoldDB" id="A0A0G1Q8Q0"/>
<evidence type="ECO:0000313" key="2">
    <source>
        <dbReference type="Proteomes" id="UP000034795"/>
    </source>
</evidence>
<comment type="caution">
    <text evidence="1">The sequence shown here is derived from an EMBL/GenBank/DDBJ whole genome shotgun (WGS) entry which is preliminary data.</text>
</comment>
<protein>
    <submittedName>
        <fullName evidence="1">Uncharacterized protein</fullName>
    </submittedName>
</protein>
<dbReference type="Proteomes" id="UP000034795">
    <property type="component" value="Unassembled WGS sequence"/>
</dbReference>
<gene>
    <name evidence="1" type="ORF">UX57_C0004G0083</name>
</gene>
<dbReference type="STRING" id="1618994.UX57_C0004G0083"/>
<sequence>MRTPKGYAFAHDDGGSPACHVVQQASHQAQFRFGAVQGFHDPLLASTGFAKGTSSWINDVVPLLYRDIFLRSTGGVDKQKTCRCGAGSLGAEFSGRADNRLEVIHETIKKAESVRHDAQLVGNHGTA</sequence>
<name>A0A0G1Q8Q0_9BACT</name>
<proteinExistence type="predicted"/>
<organism evidence="1 2">
    <name type="scientific">Candidatus Uhrbacteria bacterium GW2011_GWE2_46_68</name>
    <dbReference type="NCBI Taxonomy" id="1618994"/>
    <lineage>
        <taxon>Bacteria</taxon>
        <taxon>Candidatus Uhriibacteriota</taxon>
    </lineage>
</organism>
<accession>A0A0G1Q8Q0</accession>
<dbReference type="EMBL" id="LCMS01000004">
    <property type="protein sequence ID" value="KKU41379.1"/>
    <property type="molecule type" value="Genomic_DNA"/>
</dbReference>